<comment type="caution">
    <text evidence="1">The sequence shown here is derived from an EMBL/GenBank/DDBJ whole genome shotgun (WGS) entry which is preliminary data.</text>
</comment>
<reference evidence="1 2" key="1">
    <citation type="journal article" date="2022" name="Plant J.">
        <title>Chromosome-level genome of Camellia lanceoleosa provides a valuable resource for understanding genome evolution and self-incompatibility.</title>
        <authorList>
            <person name="Gong W."/>
            <person name="Xiao S."/>
            <person name="Wang L."/>
            <person name="Liao Z."/>
            <person name="Chang Y."/>
            <person name="Mo W."/>
            <person name="Hu G."/>
            <person name="Li W."/>
            <person name="Zhao G."/>
            <person name="Zhu H."/>
            <person name="Hu X."/>
            <person name="Ji K."/>
            <person name="Xiang X."/>
            <person name="Song Q."/>
            <person name="Yuan D."/>
            <person name="Jin S."/>
            <person name="Zhang L."/>
        </authorList>
    </citation>
    <scope>NUCLEOTIDE SEQUENCE [LARGE SCALE GENOMIC DNA]</scope>
    <source>
        <strain evidence="1">SQ_2022a</strain>
    </source>
</reference>
<proteinExistence type="predicted"/>
<name>A0ACC0IAS7_9ERIC</name>
<dbReference type="EMBL" id="CM045763">
    <property type="protein sequence ID" value="KAI8021416.1"/>
    <property type="molecule type" value="Genomic_DNA"/>
</dbReference>
<evidence type="ECO:0000313" key="2">
    <source>
        <dbReference type="Proteomes" id="UP001060215"/>
    </source>
</evidence>
<protein>
    <submittedName>
        <fullName evidence="1">Disease resistance protein</fullName>
    </submittedName>
</protein>
<evidence type="ECO:0000313" key="1">
    <source>
        <dbReference type="EMBL" id="KAI8021416.1"/>
    </source>
</evidence>
<dbReference type="Proteomes" id="UP001060215">
    <property type="component" value="Chromosome 6"/>
</dbReference>
<accession>A0ACC0IAS7</accession>
<organism evidence="1 2">
    <name type="scientific">Camellia lanceoleosa</name>
    <dbReference type="NCBI Taxonomy" id="1840588"/>
    <lineage>
        <taxon>Eukaryota</taxon>
        <taxon>Viridiplantae</taxon>
        <taxon>Streptophyta</taxon>
        <taxon>Embryophyta</taxon>
        <taxon>Tracheophyta</taxon>
        <taxon>Spermatophyta</taxon>
        <taxon>Magnoliopsida</taxon>
        <taxon>eudicotyledons</taxon>
        <taxon>Gunneridae</taxon>
        <taxon>Pentapetalae</taxon>
        <taxon>asterids</taxon>
        <taxon>Ericales</taxon>
        <taxon>Theaceae</taxon>
        <taxon>Camellia</taxon>
    </lineage>
</organism>
<gene>
    <name evidence="1" type="ORF">LOK49_LG03G01903</name>
</gene>
<keyword evidence="2" id="KW-1185">Reference proteome</keyword>
<sequence length="130" mass="15422">MMVDAVVFSIVRRLGGLLIDQVNFLQGVRDEVNYLRTKLEYMLCFLKDVDAEEKQDQDSRIRKWVSDIRDAAYEAEDIIDKFILKVGEGIPKRTRFKACLRKYFCIYKQANKYGIGKEMQEWKNRLDEID</sequence>